<evidence type="ECO:0000256" key="8">
    <source>
        <dbReference type="RuleBase" id="RU000532"/>
    </source>
</evidence>
<dbReference type="GO" id="GO:0005829">
    <property type="term" value="C:cytosol"/>
    <property type="evidence" value="ECO:0007669"/>
    <property type="project" value="TreeGrafter"/>
</dbReference>
<evidence type="ECO:0000256" key="4">
    <source>
        <dbReference type="ARBA" id="ARBA00022679"/>
    </source>
</evidence>
<dbReference type="GO" id="GO:0004618">
    <property type="term" value="F:phosphoglycerate kinase activity"/>
    <property type="evidence" value="ECO:0007669"/>
    <property type="project" value="UniProtKB-EC"/>
</dbReference>
<keyword evidence="5" id="KW-0547">Nucleotide-binding</keyword>
<dbReference type="GO" id="GO:0005524">
    <property type="term" value="F:ATP binding"/>
    <property type="evidence" value="ECO:0007669"/>
    <property type="project" value="UniProtKB-KW"/>
</dbReference>
<keyword evidence="6 8" id="KW-0418">Kinase</keyword>
<dbReference type="Pfam" id="PF00162">
    <property type="entry name" value="PGK"/>
    <property type="match status" value="1"/>
</dbReference>
<sequence>MVVTKEKMEAWLRRILGVDKVKLGLLDYIARIPRVKDLTDVASGTPVLVRGDLDCKPGAKVGEGDIRLRSMKETLEIGRSRGWIQVIFGHIGRDPQLSLDKVCKRLGEILGCEIKFISDWFDPANLTIRPELVEAIKAAKPGDFILLENTRKYDIERVLWKAKPADIPNLAEKLAKVANEFAEKVARVYVHEAFSAGSLDTSSVVVPAAMDKVALGEYAYGEFSGPLADCLNAQLVISSGLKIDKLDDLQAMIDRGKIRWVFTAGSLAMGLIKAAYQLEGKDFCIGVQEDPAHKDQPYYIPPERVEQAKKMIAEGRQKGIQFVMPVDFVLQDGRVASTLGPQDQQFDVGPATLDLFEKKIGEFLEWAKTLNEPAIAFHNGVFGKFEDPRFEAGTKRFMAQLKRMKDAGVRVYVGGGEGGKALELYGQPDWVTHNFTAGGTVLNALGSEPVPFLVALEMAATKSF</sequence>
<dbReference type="GO" id="GO:0043531">
    <property type="term" value="F:ADP binding"/>
    <property type="evidence" value="ECO:0007669"/>
    <property type="project" value="TreeGrafter"/>
</dbReference>
<accession>A0A286RJ48</accession>
<dbReference type="InterPro" id="IPR015824">
    <property type="entry name" value="Phosphoglycerate_kinase_N"/>
</dbReference>
<dbReference type="GO" id="GO:0006096">
    <property type="term" value="P:glycolytic process"/>
    <property type="evidence" value="ECO:0007669"/>
    <property type="project" value="UniProtKB-UniPathway"/>
</dbReference>
<dbReference type="PRINTS" id="PR00477">
    <property type="entry name" value="PHGLYCKINASE"/>
</dbReference>
<dbReference type="InterPro" id="IPR036043">
    <property type="entry name" value="Phosphoglycerate_kinase_sf"/>
</dbReference>
<dbReference type="RefSeq" id="WP_157732088.1">
    <property type="nucleotide sequence ID" value="NZ_CP018477.1"/>
</dbReference>
<dbReference type="KEGG" id="ttf:THTE_3374"/>
<dbReference type="OrthoDB" id="9808460at2"/>
<keyword evidence="10" id="KW-1185">Reference proteome</keyword>
<comment type="similarity">
    <text evidence="2 8">Belongs to the phosphoglycerate kinase family.</text>
</comment>
<evidence type="ECO:0000256" key="7">
    <source>
        <dbReference type="ARBA" id="ARBA00022840"/>
    </source>
</evidence>
<gene>
    <name evidence="9" type="ORF">THTE_3374</name>
</gene>
<dbReference type="Proteomes" id="UP000215086">
    <property type="component" value="Chromosome"/>
</dbReference>
<comment type="catalytic activity">
    <reaction evidence="1 8">
        <text>(2R)-3-phosphoglycerate + ATP = (2R)-3-phospho-glyceroyl phosphate + ADP</text>
        <dbReference type="Rhea" id="RHEA:14801"/>
        <dbReference type="ChEBI" id="CHEBI:30616"/>
        <dbReference type="ChEBI" id="CHEBI:57604"/>
        <dbReference type="ChEBI" id="CHEBI:58272"/>
        <dbReference type="ChEBI" id="CHEBI:456216"/>
        <dbReference type="EC" id="2.7.2.3"/>
    </reaction>
</comment>
<keyword evidence="4 8" id="KW-0808">Transferase</keyword>
<evidence type="ECO:0000256" key="3">
    <source>
        <dbReference type="ARBA" id="ARBA00013061"/>
    </source>
</evidence>
<evidence type="ECO:0000313" key="9">
    <source>
        <dbReference type="EMBL" id="ASV75976.1"/>
    </source>
</evidence>
<dbReference type="EMBL" id="CP018477">
    <property type="protein sequence ID" value="ASV75976.1"/>
    <property type="molecule type" value="Genomic_DNA"/>
</dbReference>
<reference evidence="9 10" key="1">
    <citation type="journal article" name="Front. Microbiol.">
        <title>Sugar Metabolism of the First Thermophilic Planctomycete Thermogutta terrifontis: Comparative Genomic and Transcriptomic Approaches.</title>
        <authorList>
            <person name="Elcheninov A.G."/>
            <person name="Menzel P."/>
            <person name="Gudbergsdottir S.R."/>
            <person name="Slesarev A.I."/>
            <person name="Kadnikov V.V."/>
            <person name="Krogh A."/>
            <person name="Bonch-Osmolovskaya E.A."/>
            <person name="Peng X."/>
            <person name="Kublanov I.V."/>
        </authorList>
    </citation>
    <scope>NUCLEOTIDE SEQUENCE [LARGE SCALE GENOMIC DNA]</scope>
    <source>
        <strain evidence="9 10">R1</strain>
    </source>
</reference>
<evidence type="ECO:0000256" key="1">
    <source>
        <dbReference type="ARBA" id="ARBA00000642"/>
    </source>
</evidence>
<protein>
    <recommendedName>
        <fullName evidence="3 8">Phosphoglycerate kinase</fullName>
        <ecNumber evidence="3 8">2.7.2.3</ecNumber>
    </recommendedName>
</protein>
<proteinExistence type="inferred from homology"/>
<dbReference type="AlphaFoldDB" id="A0A286RJ48"/>
<evidence type="ECO:0000256" key="2">
    <source>
        <dbReference type="ARBA" id="ARBA00008982"/>
    </source>
</evidence>
<dbReference type="GO" id="GO:0006094">
    <property type="term" value="P:gluconeogenesis"/>
    <property type="evidence" value="ECO:0007669"/>
    <property type="project" value="TreeGrafter"/>
</dbReference>
<organism evidence="9 10">
    <name type="scientific">Thermogutta terrifontis</name>
    <dbReference type="NCBI Taxonomy" id="1331910"/>
    <lineage>
        <taxon>Bacteria</taxon>
        <taxon>Pseudomonadati</taxon>
        <taxon>Planctomycetota</taxon>
        <taxon>Planctomycetia</taxon>
        <taxon>Pirellulales</taxon>
        <taxon>Thermoguttaceae</taxon>
        <taxon>Thermogutta</taxon>
    </lineage>
</organism>
<evidence type="ECO:0000313" key="10">
    <source>
        <dbReference type="Proteomes" id="UP000215086"/>
    </source>
</evidence>
<dbReference type="UniPathway" id="UPA00109">
    <property type="reaction ID" value="UER00185"/>
</dbReference>
<dbReference type="PANTHER" id="PTHR11406:SF23">
    <property type="entry name" value="PHOSPHOGLYCERATE KINASE 1, CHLOROPLASTIC-RELATED"/>
    <property type="match status" value="1"/>
</dbReference>
<dbReference type="SUPFAM" id="SSF53748">
    <property type="entry name" value="Phosphoglycerate kinase"/>
    <property type="match status" value="1"/>
</dbReference>
<name>A0A286RJ48_9BACT</name>
<dbReference type="InterPro" id="IPR001576">
    <property type="entry name" value="Phosphoglycerate_kinase"/>
</dbReference>
<dbReference type="EC" id="2.7.2.3" evidence="3 8"/>
<keyword evidence="7" id="KW-0067">ATP-binding</keyword>
<dbReference type="PANTHER" id="PTHR11406">
    <property type="entry name" value="PHOSPHOGLYCERATE KINASE"/>
    <property type="match status" value="1"/>
</dbReference>
<evidence type="ECO:0000256" key="5">
    <source>
        <dbReference type="ARBA" id="ARBA00022741"/>
    </source>
</evidence>
<evidence type="ECO:0000256" key="6">
    <source>
        <dbReference type="ARBA" id="ARBA00022777"/>
    </source>
</evidence>
<dbReference type="Gene3D" id="3.40.50.1260">
    <property type="entry name" value="Phosphoglycerate kinase, N-terminal domain"/>
    <property type="match status" value="2"/>
</dbReference>